<reference evidence="4 5" key="1">
    <citation type="journal article" date="2019" name="PLoS Negl. Trop. Dis.">
        <title>Revisiting the worldwide diversity of Leptospira species in the environment.</title>
        <authorList>
            <person name="Vincent A.T."/>
            <person name="Schiettekatte O."/>
            <person name="Bourhy P."/>
            <person name="Veyrier F.J."/>
            <person name="Picardeau M."/>
        </authorList>
    </citation>
    <scope>NUCLEOTIDE SEQUENCE [LARGE SCALE GENOMIC DNA]</scope>
    <source>
        <strain evidence="4 5">201702445</strain>
    </source>
</reference>
<keyword evidence="3" id="KW-0325">Glycoprotein</keyword>
<dbReference type="Pfam" id="PF14312">
    <property type="entry name" value="FG-GAP_2"/>
    <property type="match status" value="7"/>
</dbReference>
<organism evidence="4 5">
    <name type="scientific">Leptospira yasudae</name>
    <dbReference type="NCBI Taxonomy" id="2202201"/>
    <lineage>
        <taxon>Bacteria</taxon>
        <taxon>Pseudomonadati</taxon>
        <taxon>Spirochaetota</taxon>
        <taxon>Spirochaetia</taxon>
        <taxon>Leptospirales</taxon>
        <taxon>Leptospiraceae</taxon>
        <taxon>Leptospira</taxon>
    </lineage>
</organism>
<dbReference type="PANTHER" id="PTHR36220:SF1">
    <property type="entry name" value="GAMMA TUBULIN COMPLEX COMPONENT C-TERMINAL DOMAIN-CONTAINING PROTEIN"/>
    <property type="match status" value="1"/>
</dbReference>
<dbReference type="InterPro" id="IPR028994">
    <property type="entry name" value="Integrin_alpha_N"/>
</dbReference>
<comment type="caution">
    <text evidence="4">The sequence shown here is derived from an EMBL/GenBank/DDBJ whole genome shotgun (WGS) entry which is preliminary data.</text>
</comment>
<dbReference type="SUPFAM" id="SSF50965">
    <property type="entry name" value="Galactose oxidase, central domain"/>
    <property type="match status" value="1"/>
</dbReference>
<evidence type="ECO:0000313" key="4">
    <source>
        <dbReference type="EMBL" id="TGL86984.1"/>
    </source>
</evidence>
<evidence type="ECO:0000256" key="2">
    <source>
        <dbReference type="ARBA" id="ARBA00022737"/>
    </source>
</evidence>
<accession>A0A6N4QJF5</accession>
<evidence type="ECO:0000313" key="5">
    <source>
        <dbReference type="Proteomes" id="UP000297613"/>
    </source>
</evidence>
<sequence length="560" mass="58296">MLTRSEKRYIFTSLGEGRSKLKPDSELTILNRRFLPLLLCLYSFFLISNCEYRPRDNQNLLLLLGTGTSSSSYSQGGIDDPSGNPVSGPVEGGWTNDAYIKPSNVGLGGGYFGYNLAISGDTMVIGAYRESSNQTTITNGPTASTDTSSMDSGAAYVFRNVSGSWIQEAYLKASNANSNDRFGISVSISGNTIVVGASLDGGSGSAYVFQRTGTTWVQEAILKASNFDSGDLFGSDVAINQDVIVVGAQSEDSNQNTITNGTTASTNNSKSDSGAAYVFRRAAGVWTQEAYLKAPNSDNGDFFGSSVSIAGNTIAIGAYQESSQSASINGTTASADNSKFAAGAVYVYQRSAGIWVQEAFLKASNLDSSDRFGSSVAIVGNTLTVGAPLEDSNMGAVINGTTASSDNSNGSAGAAYVFERVGSVWSQSAYLKAPNVQGGDQFGTSVAIDGETIVVGAINEGSNQTTVTNGILNNWNDKAPQSGAAYLFQRSSGAWGMNAYLKAPNPDVADLFGISVAISGNRIVVGASQECGNQATVTYGSNASSDNSAYRAGAAYAFQK</sequence>
<evidence type="ECO:0000256" key="1">
    <source>
        <dbReference type="ARBA" id="ARBA00022729"/>
    </source>
</evidence>
<dbReference type="Gene3D" id="2.130.10.130">
    <property type="entry name" value="Integrin alpha, N-terminal"/>
    <property type="match status" value="3"/>
</dbReference>
<name>A0A6N4QJF5_9LEPT</name>
<protein>
    <recommendedName>
        <fullName evidence="6">Integrin</fullName>
    </recommendedName>
</protein>
<dbReference type="InterPro" id="IPR013517">
    <property type="entry name" value="FG-GAP"/>
</dbReference>
<dbReference type="Proteomes" id="UP000297613">
    <property type="component" value="Unassembled WGS sequence"/>
</dbReference>
<dbReference type="EMBL" id="RQGM01000020">
    <property type="protein sequence ID" value="TGL86984.1"/>
    <property type="molecule type" value="Genomic_DNA"/>
</dbReference>
<dbReference type="SMART" id="SM00191">
    <property type="entry name" value="Int_alpha"/>
    <property type="match status" value="6"/>
</dbReference>
<gene>
    <name evidence="4" type="ORF">EHQ83_05335</name>
</gene>
<keyword evidence="2" id="KW-0677">Repeat</keyword>
<proteinExistence type="predicted"/>
<dbReference type="PANTHER" id="PTHR36220">
    <property type="entry name" value="UNNAMED PRODUCT"/>
    <property type="match status" value="1"/>
</dbReference>
<dbReference type="InterPro" id="IPR013519">
    <property type="entry name" value="Int_alpha_beta-p"/>
</dbReference>
<dbReference type="InterPro" id="IPR011043">
    <property type="entry name" value="Gal_Oxase/kelch_b-propeller"/>
</dbReference>
<keyword evidence="1" id="KW-0732">Signal</keyword>
<dbReference type="AlphaFoldDB" id="A0A6N4QJF5"/>
<evidence type="ECO:0008006" key="6">
    <source>
        <dbReference type="Google" id="ProtNLM"/>
    </source>
</evidence>
<evidence type="ECO:0000256" key="3">
    <source>
        <dbReference type="ARBA" id="ARBA00023180"/>
    </source>
</evidence>